<evidence type="ECO:0000256" key="1">
    <source>
        <dbReference type="ARBA" id="ARBA00001974"/>
    </source>
</evidence>
<evidence type="ECO:0000259" key="4">
    <source>
        <dbReference type="Pfam" id="PF01494"/>
    </source>
</evidence>
<proteinExistence type="predicted"/>
<gene>
    <name evidence="5" type="ORF">SAMN05216174_101569</name>
</gene>
<comment type="cofactor">
    <cofactor evidence="1">
        <name>FAD</name>
        <dbReference type="ChEBI" id="CHEBI:57692"/>
    </cofactor>
</comment>
<feature type="domain" description="FAD-binding" evidence="4">
    <location>
        <begin position="2"/>
        <end position="352"/>
    </location>
</feature>
<name>A0A1G6JUS8_9PSEU</name>
<dbReference type="PRINTS" id="PR00420">
    <property type="entry name" value="RNGMNOXGNASE"/>
</dbReference>
<dbReference type="PANTHER" id="PTHR43004">
    <property type="entry name" value="TRK SYSTEM POTASSIUM UPTAKE PROTEIN"/>
    <property type="match status" value="1"/>
</dbReference>
<protein>
    <submittedName>
        <fullName evidence="5">2-polyprenyl-6-methoxyphenol hydroxylase</fullName>
    </submittedName>
</protein>
<keyword evidence="3" id="KW-0274">FAD</keyword>
<dbReference type="Gene3D" id="3.30.70.2450">
    <property type="match status" value="1"/>
</dbReference>
<keyword evidence="6" id="KW-1185">Reference proteome</keyword>
<dbReference type="InterPro" id="IPR036188">
    <property type="entry name" value="FAD/NAD-bd_sf"/>
</dbReference>
<dbReference type="Pfam" id="PF21274">
    <property type="entry name" value="Rng_hyd_C"/>
    <property type="match status" value="1"/>
</dbReference>
<sequence>MDVVVVGGGPNGLMLACELALGGVRPVVLERRAEPSDEPRSNGLVGQVVRVVDRRGLHEALSGRPGPPRPNNGYFMFAALPLDLSMVADSPVHTLPVPELTTVRVLERRANDLGADIRRGHEFTGLAQDEDGVTLTVDSPAGTYELRARYVVGADSAHSPVRKAVGIGFPGVTHDRTTSRTAHVALPADWIDPATGALTVPGHGPIRPFLPIRTAHGGFSYAPLPGHPPLVTTVEWDAPETDGPMTLAEMRASVSRVLRADVPLGPPPGACPHALRRINGGNTRVADRYRDGRVFLVGDAAHVFAAGGTGLNIGMQDAVNLGWKLAAAVNGGADVLDTYEAERRPAADRAVTYARAQAALLAPGDDVTGLRLLFGELLAQPGVTRAIADLVAGADVRYPVAEDAHPLAGLLAPDLDLRTPDGVVRLADLARKARPLLIDLTGTGGLRADGVEVVRATVDSDTVDVTEATDVTALLLRPDSHVAWASSDAHPDQDALRAAARHWFGAPGSA</sequence>
<evidence type="ECO:0000256" key="2">
    <source>
        <dbReference type="ARBA" id="ARBA00022630"/>
    </source>
</evidence>
<dbReference type="Gene3D" id="3.50.50.60">
    <property type="entry name" value="FAD/NAD(P)-binding domain"/>
    <property type="match status" value="2"/>
</dbReference>
<keyword evidence="2" id="KW-0285">Flavoprotein</keyword>
<dbReference type="SUPFAM" id="SSF51905">
    <property type="entry name" value="FAD/NAD(P)-binding domain"/>
    <property type="match status" value="1"/>
</dbReference>
<dbReference type="STRING" id="1271860.SAMN05216174_101569"/>
<evidence type="ECO:0000313" key="5">
    <source>
        <dbReference type="EMBL" id="SDC22473.1"/>
    </source>
</evidence>
<dbReference type="PANTHER" id="PTHR43004:SF19">
    <property type="entry name" value="BINDING MONOOXYGENASE, PUTATIVE (JCVI)-RELATED"/>
    <property type="match status" value="1"/>
</dbReference>
<organism evidence="5 6">
    <name type="scientific">Actinokineospora iranica</name>
    <dbReference type="NCBI Taxonomy" id="1271860"/>
    <lineage>
        <taxon>Bacteria</taxon>
        <taxon>Bacillati</taxon>
        <taxon>Actinomycetota</taxon>
        <taxon>Actinomycetes</taxon>
        <taxon>Pseudonocardiales</taxon>
        <taxon>Pseudonocardiaceae</taxon>
        <taxon>Actinokineospora</taxon>
    </lineage>
</organism>
<dbReference type="AlphaFoldDB" id="A0A1G6JUS8"/>
<dbReference type="Gene3D" id="3.40.30.120">
    <property type="match status" value="1"/>
</dbReference>
<dbReference type="GO" id="GO:0016709">
    <property type="term" value="F:oxidoreductase activity, acting on paired donors, with incorporation or reduction of molecular oxygen, NAD(P)H as one donor, and incorporation of one atom of oxygen"/>
    <property type="evidence" value="ECO:0007669"/>
    <property type="project" value="UniProtKB-ARBA"/>
</dbReference>
<dbReference type="InterPro" id="IPR050641">
    <property type="entry name" value="RIFMO-like"/>
</dbReference>
<accession>A0A1G6JUS8</accession>
<dbReference type="GO" id="GO:0071949">
    <property type="term" value="F:FAD binding"/>
    <property type="evidence" value="ECO:0007669"/>
    <property type="project" value="InterPro"/>
</dbReference>
<evidence type="ECO:0000256" key="3">
    <source>
        <dbReference type="ARBA" id="ARBA00022827"/>
    </source>
</evidence>
<dbReference type="InterPro" id="IPR002938">
    <property type="entry name" value="FAD-bd"/>
</dbReference>
<evidence type="ECO:0000313" key="6">
    <source>
        <dbReference type="Proteomes" id="UP000199501"/>
    </source>
</evidence>
<dbReference type="EMBL" id="FMZZ01000001">
    <property type="protein sequence ID" value="SDC22473.1"/>
    <property type="molecule type" value="Genomic_DNA"/>
</dbReference>
<dbReference type="Pfam" id="PF01494">
    <property type="entry name" value="FAD_binding_3"/>
    <property type="match status" value="1"/>
</dbReference>
<reference evidence="6" key="1">
    <citation type="submission" date="2016-10" db="EMBL/GenBank/DDBJ databases">
        <authorList>
            <person name="Varghese N."/>
            <person name="Submissions S."/>
        </authorList>
    </citation>
    <scope>NUCLEOTIDE SEQUENCE [LARGE SCALE GENOMIC DNA]</scope>
    <source>
        <strain evidence="6">IBRC-M 10403</strain>
    </source>
</reference>
<dbReference type="Proteomes" id="UP000199501">
    <property type="component" value="Unassembled WGS sequence"/>
</dbReference>